<evidence type="ECO:0000256" key="1">
    <source>
        <dbReference type="SAM" id="MobiDB-lite"/>
    </source>
</evidence>
<proteinExistence type="predicted"/>
<feature type="compositionally biased region" description="Basic and acidic residues" evidence="1">
    <location>
        <begin position="1"/>
        <end position="18"/>
    </location>
</feature>
<protein>
    <submittedName>
        <fullName evidence="2">Uncharacterized protein</fullName>
    </submittedName>
</protein>
<feature type="region of interest" description="Disordered" evidence="1">
    <location>
        <begin position="1"/>
        <end position="38"/>
    </location>
</feature>
<dbReference type="EMBL" id="FN668639">
    <property type="protein sequence ID" value="CBK20412.2"/>
    <property type="molecule type" value="Genomic_DNA"/>
</dbReference>
<dbReference type="Proteomes" id="UP000008312">
    <property type="component" value="Unassembled WGS sequence"/>
</dbReference>
<name>D8LXV7_BLAHO</name>
<gene>
    <name evidence="2" type="ORF">GSBLH_T00000755001</name>
</gene>
<dbReference type="AlphaFoldDB" id="D8LXV7"/>
<evidence type="ECO:0000313" key="3">
    <source>
        <dbReference type="Proteomes" id="UP000008312"/>
    </source>
</evidence>
<dbReference type="GeneID" id="24918048"/>
<dbReference type="RefSeq" id="XP_012894460.1">
    <property type="nucleotide sequence ID" value="XM_013039006.1"/>
</dbReference>
<dbReference type="InParanoid" id="D8LXV7"/>
<evidence type="ECO:0000313" key="2">
    <source>
        <dbReference type="EMBL" id="CBK20412.2"/>
    </source>
</evidence>
<reference evidence="2" key="1">
    <citation type="submission" date="2010-02" db="EMBL/GenBank/DDBJ databases">
        <title>Sequencing and annotation of the Blastocystis hominis genome.</title>
        <authorList>
            <person name="Wincker P."/>
        </authorList>
    </citation>
    <scope>NUCLEOTIDE SEQUENCE</scope>
    <source>
        <strain evidence="2">Singapore isolate B</strain>
    </source>
</reference>
<keyword evidence="3" id="KW-1185">Reference proteome</keyword>
<organism evidence="2">
    <name type="scientific">Blastocystis hominis</name>
    <dbReference type="NCBI Taxonomy" id="12968"/>
    <lineage>
        <taxon>Eukaryota</taxon>
        <taxon>Sar</taxon>
        <taxon>Stramenopiles</taxon>
        <taxon>Bigyra</taxon>
        <taxon>Opalozoa</taxon>
        <taxon>Opalinata</taxon>
        <taxon>Blastocystidae</taxon>
        <taxon>Blastocystis</taxon>
    </lineage>
</organism>
<accession>D8LXV7</accession>
<sequence length="59" mass="6788">MIHTGPAKEEPVDENEKLRIRKNSTHANIPPRSPELVRPHCDNSDEQCKNVCLPRPIYL</sequence>